<dbReference type="EMBL" id="CP122283">
    <property type="protein sequence ID" value="WGF39151.1"/>
    <property type="molecule type" value="Genomic_DNA"/>
</dbReference>
<dbReference type="RefSeq" id="WP_279494896.1">
    <property type="nucleotide sequence ID" value="NZ_CP122283.1"/>
</dbReference>
<evidence type="ECO:0000313" key="1">
    <source>
        <dbReference type="EMBL" id="WGF39151.1"/>
    </source>
</evidence>
<proteinExistence type="predicted"/>
<reference evidence="1 2" key="1">
    <citation type="submission" date="2023-04" db="EMBL/GenBank/DDBJ databases">
        <title>Genomic of Lysinibacillus capsici TSBLM.</title>
        <authorList>
            <person name="Hu X.S."/>
            <person name="Yu C.H."/>
        </authorList>
    </citation>
    <scope>NUCLEOTIDE SEQUENCE [LARGE SCALE GENOMIC DNA]</scope>
    <source>
        <strain evidence="1 2">TSBLM</strain>
    </source>
</reference>
<sequence length="74" mass="8788">MMKLKSIGDMKMFSLIKNDIRFIEIEKEIMNSNRDYNLIAYDKEALGNEDILDIFKDAEELQIERYIVKKGKNI</sequence>
<accession>A0ABY8KMY4</accession>
<keyword evidence="2" id="KW-1185">Reference proteome</keyword>
<protein>
    <submittedName>
        <fullName evidence="1">Uncharacterized protein</fullName>
    </submittedName>
</protein>
<name>A0ABY8KMY4_9BACI</name>
<evidence type="ECO:0000313" key="2">
    <source>
        <dbReference type="Proteomes" id="UP001244564"/>
    </source>
</evidence>
<dbReference type="Proteomes" id="UP001244564">
    <property type="component" value="Chromosome"/>
</dbReference>
<gene>
    <name evidence="1" type="ORF">QBO96_02495</name>
</gene>
<organism evidence="1 2">
    <name type="scientific">Lysinibacillus capsici</name>
    <dbReference type="NCBI Taxonomy" id="2115968"/>
    <lineage>
        <taxon>Bacteria</taxon>
        <taxon>Bacillati</taxon>
        <taxon>Bacillota</taxon>
        <taxon>Bacilli</taxon>
        <taxon>Bacillales</taxon>
        <taxon>Bacillaceae</taxon>
        <taxon>Lysinibacillus</taxon>
    </lineage>
</organism>